<dbReference type="SUPFAM" id="SSF56801">
    <property type="entry name" value="Acetyl-CoA synthetase-like"/>
    <property type="match status" value="1"/>
</dbReference>
<dbReference type="Gene3D" id="3.40.50.980">
    <property type="match status" value="2"/>
</dbReference>
<protein>
    <submittedName>
        <fullName evidence="2">AMP-binding protein</fullName>
    </submittedName>
</protein>
<dbReference type="PANTHER" id="PTHR45527">
    <property type="entry name" value="NONRIBOSOMAL PEPTIDE SYNTHETASE"/>
    <property type="match status" value="1"/>
</dbReference>
<gene>
    <name evidence="2" type="ORF">OV079_50725</name>
</gene>
<dbReference type="SUPFAM" id="SSF52777">
    <property type="entry name" value="CoA-dependent acyltransferases"/>
    <property type="match status" value="1"/>
</dbReference>
<dbReference type="GO" id="GO:0009366">
    <property type="term" value="C:enterobactin synthetase complex"/>
    <property type="evidence" value="ECO:0007669"/>
    <property type="project" value="TreeGrafter"/>
</dbReference>
<keyword evidence="3" id="KW-1185">Reference proteome</keyword>
<feature type="domain" description="AMP-dependent synthetase/ligase" evidence="1">
    <location>
        <begin position="135"/>
        <end position="378"/>
    </location>
</feature>
<dbReference type="GO" id="GO:0009239">
    <property type="term" value="P:enterobactin biosynthetic process"/>
    <property type="evidence" value="ECO:0007669"/>
    <property type="project" value="TreeGrafter"/>
</dbReference>
<dbReference type="GO" id="GO:0047527">
    <property type="term" value="F:2,3-dihydroxybenzoate-serine ligase activity"/>
    <property type="evidence" value="ECO:0007669"/>
    <property type="project" value="TreeGrafter"/>
</dbReference>
<sequence>MQDQGLSRQAGENPLFDVTFFEVTPTSPGAATRWSPRHDVVPAGVVTAKQALALGVLHDAEGTEVSLTYDTSRVDAGAVERLASHLQVLVQDGVLHPDRRLSQLDLLTAAEHANLAAWNDTAAAGPADRCTHELFAAQARRTPTAVALVFGEQRLTYQELDERSNQLAHHLRGLGVGPEVLVALCVERSLEMVVGLLGILKAGGAYVPLDPSYPRERLAFMLTDARPAVLLTQARLRDSLPPHAVVTVHLDADAPAWQEPHTPLAVPVRPDHASYVLYTSGSTGRPKGVQILHAALTNLLHAFAEQTKIGPHDVLLAVTSMSFDIAGLELFMPLIRGASIHLASRDDASDGEALVRALERATMMQATPATWRMVLDAGWTGERPCRRCAAERP</sequence>
<dbReference type="Proteomes" id="UP001150924">
    <property type="component" value="Unassembled WGS sequence"/>
</dbReference>
<evidence type="ECO:0000259" key="1">
    <source>
        <dbReference type="Pfam" id="PF00501"/>
    </source>
</evidence>
<evidence type="ECO:0000313" key="3">
    <source>
        <dbReference type="Proteomes" id="UP001150924"/>
    </source>
</evidence>
<dbReference type="GO" id="GO:0043041">
    <property type="term" value="P:amino acid activation for nonribosomal peptide biosynthetic process"/>
    <property type="evidence" value="ECO:0007669"/>
    <property type="project" value="TreeGrafter"/>
</dbReference>
<dbReference type="InterPro" id="IPR000873">
    <property type="entry name" value="AMP-dep_synth/lig_dom"/>
</dbReference>
<accession>A0A9X3F0D2</accession>
<dbReference type="GO" id="GO:0005829">
    <property type="term" value="C:cytosol"/>
    <property type="evidence" value="ECO:0007669"/>
    <property type="project" value="TreeGrafter"/>
</dbReference>
<dbReference type="Pfam" id="PF00501">
    <property type="entry name" value="AMP-binding"/>
    <property type="match status" value="1"/>
</dbReference>
<dbReference type="PROSITE" id="PS00455">
    <property type="entry name" value="AMP_BINDING"/>
    <property type="match status" value="1"/>
</dbReference>
<comment type="caution">
    <text evidence="2">The sequence shown here is derived from an EMBL/GenBank/DDBJ whole genome shotgun (WGS) entry which is preliminary data.</text>
</comment>
<organism evidence="2 3">
    <name type="scientific">Nannocystis pusilla</name>
    <dbReference type="NCBI Taxonomy" id="889268"/>
    <lineage>
        <taxon>Bacteria</taxon>
        <taxon>Pseudomonadati</taxon>
        <taxon>Myxococcota</taxon>
        <taxon>Polyangia</taxon>
        <taxon>Nannocystales</taxon>
        <taxon>Nannocystaceae</taxon>
        <taxon>Nannocystis</taxon>
    </lineage>
</organism>
<dbReference type="AlphaFoldDB" id="A0A9X3F0D2"/>
<dbReference type="FunFam" id="3.40.50.980:FF:000001">
    <property type="entry name" value="Non-ribosomal peptide synthetase"/>
    <property type="match status" value="1"/>
</dbReference>
<dbReference type="InterPro" id="IPR020845">
    <property type="entry name" value="AMP-binding_CS"/>
</dbReference>
<dbReference type="EMBL" id="JAPNKE010000002">
    <property type="protein sequence ID" value="MCY1013673.1"/>
    <property type="molecule type" value="Genomic_DNA"/>
</dbReference>
<dbReference type="PANTHER" id="PTHR45527:SF1">
    <property type="entry name" value="FATTY ACID SYNTHASE"/>
    <property type="match status" value="1"/>
</dbReference>
<name>A0A9X3F0D2_9BACT</name>
<evidence type="ECO:0000313" key="2">
    <source>
        <dbReference type="EMBL" id="MCY1013673.1"/>
    </source>
</evidence>
<reference evidence="2" key="1">
    <citation type="submission" date="2022-11" db="EMBL/GenBank/DDBJ databases">
        <title>Minimal conservation of predation-associated metabolite biosynthetic gene clusters underscores biosynthetic potential of Myxococcota including descriptions for ten novel species: Archangium lansinium sp. nov., Myxococcus landrumus sp. nov., Nannocystis bai.</title>
        <authorList>
            <person name="Ahearne A."/>
            <person name="Stevens C."/>
            <person name="Phillips K."/>
        </authorList>
    </citation>
    <scope>NUCLEOTIDE SEQUENCE</scope>
    <source>
        <strain evidence="2">Na p29</strain>
    </source>
</reference>
<dbReference type="RefSeq" id="WP_267777759.1">
    <property type="nucleotide sequence ID" value="NZ_JAPNKE010000002.1"/>
</dbReference>
<proteinExistence type="predicted"/>
<dbReference type="Gene3D" id="3.30.559.30">
    <property type="entry name" value="Nonribosomal peptide synthetase, condensation domain"/>
    <property type="match status" value="1"/>
</dbReference>
<dbReference type="GO" id="GO:0031177">
    <property type="term" value="F:phosphopantetheine binding"/>
    <property type="evidence" value="ECO:0007669"/>
    <property type="project" value="TreeGrafter"/>
</dbReference>